<name>A0A6A1PZ72_BALPH</name>
<organism evidence="1 2">
    <name type="scientific">Balaenoptera physalus</name>
    <name type="common">Fin whale</name>
    <name type="synonym">Balaena physalus</name>
    <dbReference type="NCBI Taxonomy" id="9770"/>
    <lineage>
        <taxon>Eukaryota</taxon>
        <taxon>Metazoa</taxon>
        <taxon>Chordata</taxon>
        <taxon>Craniata</taxon>
        <taxon>Vertebrata</taxon>
        <taxon>Euteleostomi</taxon>
        <taxon>Mammalia</taxon>
        <taxon>Eutheria</taxon>
        <taxon>Laurasiatheria</taxon>
        <taxon>Artiodactyla</taxon>
        <taxon>Whippomorpha</taxon>
        <taxon>Cetacea</taxon>
        <taxon>Mysticeti</taxon>
        <taxon>Balaenopteridae</taxon>
        <taxon>Balaenoptera</taxon>
    </lineage>
</organism>
<gene>
    <name evidence="1" type="ORF">E2I00_001132</name>
</gene>
<comment type="caution">
    <text evidence="1">The sequence shown here is derived from an EMBL/GenBank/DDBJ whole genome shotgun (WGS) entry which is preliminary data.</text>
</comment>
<accession>A0A6A1PZ72</accession>
<dbReference type="EMBL" id="SGJD01001362">
    <property type="protein sequence ID" value="KAB0400367.1"/>
    <property type="molecule type" value="Genomic_DNA"/>
</dbReference>
<proteinExistence type="predicted"/>
<dbReference type="InterPro" id="IPR050199">
    <property type="entry name" value="IgHV"/>
</dbReference>
<dbReference type="Proteomes" id="UP000437017">
    <property type="component" value="Unassembled WGS sequence"/>
</dbReference>
<dbReference type="OrthoDB" id="9450483at2759"/>
<evidence type="ECO:0000313" key="1">
    <source>
        <dbReference type="EMBL" id="KAB0400367.1"/>
    </source>
</evidence>
<reference evidence="1 2" key="1">
    <citation type="journal article" date="2019" name="PLoS ONE">
        <title>Genomic analyses reveal an absence of contemporary introgressive admixture between fin whales and blue whales, despite known hybrids.</title>
        <authorList>
            <person name="Westbury M.V."/>
            <person name="Petersen B."/>
            <person name="Lorenzen E.D."/>
        </authorList>
    </citation>
    <scope>NUCLEOTIDE SEQUENCE [LARGE SCALE GENOMIC DNA]</scope>
    <source>
        <strain evidence="1">FinWhale-01</strain>
    </source>
</reference>
<protein>
    <submittedName>
        <fullName evidence="1">Uncharacterized protein</fullName>
    </submittedName>
</protein>
<dbReference type="InterPro" id="IPR036179">
    <property type="entry name" value="Ig-like_dom_sf"/>
</dbReference>
<dbReference type="PANTHER" id="PTHR23266">
    <property type="entry name" value="IMMUNOGLOBULIN HEAVY CHAIN"/>
    <property type="match status" value="1"/>
</dbReference>
<dbReference type="AlphaFoldDB" id="A0A6A1PZ72"/>
<sequence>MERLSLTCVIYMFPGSEYSLWEGAGVAAVAWAQGHTQGSMTSSPESACPGTQPRSKCSHSYAVPRPGVQAGTAVPETLQSECVVSCPRCRYRSWAQDYTLKTLSLTCAVSGFLIPTSGYCWSWDPSALGRHIQEPVLPAAELCNHRGHGCRLFEGHREGRSGGAQTETSLQGDRRGWAAASGVTFSSYWMSWVCQAPGKGPEDNARNMLYLQMDSLRAVDRTMHYCVRDTINGDQCEPRHKPPCRETGGAGLQGVIRTPRSALDSGARVFYDKVSLLLQEFLVDPGVITIRVPPDVEDDAVALCTWFKRPLDKGFSEWHKLTPKVVKQGMARSSRAITMSVDTSTAYMELSSLRSEVTVMYYYCARHIVR</sequence>
<dbReference type="SUPFAM" id="SSF48726">
    <property type="entry name" value="Immunoglobulin"/>
    <property type="match status" value="1"/>
</dbReference>
<evidence type="ECO:0000313" key="2">
    <source>
        <dbReference type="Proteomes" id="UP000437017"/>
    </source>
</evidence>
<keyword evidence="2" id="KW-1185">Reference proteome</keyword>